<accession>A0ABV4CAD5</accession>
<evidence type="ECO:0000313" key="4">
    <source>
        <dbReference type="Proteomes" id="UP001564626"/>
    </source>
</evidence>
<dbReference type="InterPro" id="IPR002818">
    <property type="entry name" value="DJ-1/PfpI"/>
</dbReference>
<dbReference type="Pfam" id="PF01965">
    <property type="entry name" value="DJ-1_PfpI"/>
    <property type="match status" value="1"/>
</dbReference>
<feature type="domain" description="DJ-1/PfpI" evidence="2">
    <location>
        <begin position="13"/>
        <end position="180"/>
    </location>
</feature>
<evidence type="ECO:0000313" key="3">
    <source>
        <dbReference type="EMBL" id="MEY8038071.1"/>
    </source>
</evidence>
<comment type="caution">
    <text evidence="3">The sequence shown here is derived from an EMBL/GenBank/DDBJ whole genome shotgun (WGS) entry which is preliminary data.</text>
</comment>
<dbReference type="InterPro" id="IPR006286">
    <property type="entry name" value="C56_PfpI-like"/>
</dbReference>
<dbReference type="EMBL" id="JBGEHV010000002">
    <property type="protein sequence ID" value="MEY8038071.1"/>
    <property type="molecule type" value="Genomic_DNA"/>
</dbReference>
<dbReference type="NCBIfam" id="TIGR01382">
    <property type="entry name" value="PfpI"/>
    <property type="match status" value="1"/>
</dbReference>
<sequence>MADADVTGGRVLAVVSNHGVEQDELVVPVNHLRERGALVDVCAITGDPVRTLVGDQDPGQVVEPSNELASVDPGAYDLLLVPGGTLNADALRQQARAVEIARSFARTGRIIASICHGPWLLVEAGVLDGKNATSYGSLATDIRNAGGQWGDDAVVRDDAAGWTLITSRGPDDLPDFLREVEAALGAATA</sequence>
<dbReference type="RefSeq" id="WP_345361334.1">
    <property type="nucleotide sequence ID" value="NZ_BAABII010000005.1"/>
</dbReference>
<reference evidence="3 4" key="1">
    <citation type="submission" date="2024-08" db="EMBL/GenBank/DDBJ databases">
        <title>Genome mining of Saccharopolyspora cebuensis PGLac3 from Nigerian medicinal plant.</title>
        <authorList>
            <person name="Ezeobiora C.E."/>
            <person name="Igbokwe N.H."/>
            <person name="Amin D.H."/>
            <person name="Mendie U.E."/>
        </authorList>
    </citation>
    <scope>NUCLEOTIDE SEQUENCE [LARGE SCALE GENOMIC DNA]</scope>
    <source>
        <strain evidence="3 4">PGLac3</strain>
    </source>
</reference>
<proteinExistence type="inferred from homology"/>
<dbReference type="Proteomes" id="UP001564626">
    <property type="component" value="Unassembled WGS sequence"/>
</dbReference>
<dbReference type="SUPFAM" id="SSF52317">
    <property type="entry name" value="Class I glutamine amidotransferase-like"/>
    <property type="match status" value="1"/>
</dbReference>
<dbReference type="InterPro" id="IPR029062">
    <property type="entry name" value="Class_I_gatase-like"/>
</dbReference>
<evidence type="ECO:0000256" key="1">
    <source>
        <dbReference type="ARBA" id="ARBA00008542"/>
    </source>
</evidence>
<dbReference type="PROSITE" id="PS51276">
    <property type="entry name" value="PEPTIDASE_C56_PFPI"/>
    <property type="match status" value="1"/>
</dbReference>
<dbReference type="Gene3D" id="3.40.50.880">
    <property type="match status" value="1"/>
</dbReference>
<gene>
    <name evidence="3" type="ORF">AB8O55_01550</name>
</gene>
<organism evidence="3 4">
    <name type="scientific">Saccharopolyspora cebuensis</name>
    <dbReference type="NCBI Taxonomy" id="418759"/>
    <lineage>
        <taxon>Bacteria</taxon>
        <taxon>Bacillati</taxon>
        <taxon>Actinomycetota</taxon>
        <taxon>Actinomycetes</taxon>
        <taxon>Pseudonocardiales</taxon>
        <taxon>Pseudonocardiaceae</taxon>
        <taxon>Saccharopolyspora</taxon>
    </lineage>
</organism>
<evidence type="ECO:0000259" key="2">
    <source>
        <dbReference type="Pfam" id="PF01965"/>
    </source>
</evidence>
<dbReference type="PANTHER" id="PTHR42733">
    <property type="entry name" value="DJ-1 PROTEIN"/>
    <property type="match status" value="1"/>
</dbReference>
<name>A0ABV4CAD5_9PSEU</name>
<dbReference type="PANTHER" id="PTHR42733:SF12">
    <property type="entry name" value="PROTEINASE"/>
    <property type="match status" value="1"/>
</dbReference>
<keyword evidence="4" id="KW-1185">Reference proteome</keyword>
<protein>
    <submittedName>
        <fullName evidence="3">DJ-1/PfpI/YhbO family deglycase/protease</fullName>
    </submittedName>
</protein>
<comment type="similarity">
    <text evidence="1">Belongs to the peptidase C56 family.</text>
</comment>